<protein>
    <submittedName>
        <fullName evidence="1">Uncharacterized protein</fullName>
    </submittedName>
</protein>
<organism evidence="1 2">
    <name type="scientific">Aspergillus melleus</name>
    <dbReference type="NCBI Taxonomy" id="138277"/>
    <lineage>
        <taxon>Eukaryota</taxon>
        <taxon>Fungi</taxon>
        <taxon>Dikarya</taxon>
        <taxon>Ascomycota</taxon>
        <taxon>Pezizomycotina</taxon>
        <taxon>Eurotiomycetes</taxon>
        <taxon>Eurotiomycetidae</taxon>
        <taxon>Eurotiales</taxon>
        <taxon>Aspergillaceae</taxon>
        <taxon>Aspergillus</taxon>
        <taxon>Aspergillus subgen. Circumdati</taxon>
    </lineage>
</organism>
<accession>A0ACC3ANK4</accession>
<dbReference type="Proteomes" id="UP001177260">
    <property type="component" value="Unassembled WGS sequence"/>
</dbReference>
<reference evidence="1 2" key="1">
    <citation type="journal article" date="2023" name="ACS Omega">
        <title>Identification of the Neoaspergillic Acid Biosynthesis Gene Cluster by Establishing an In Vitro CRISPR-Ribonucleoprotein Genetic System in Aspergillus melleus.</title>
        <authorList>
            <person name="Yuan B."/>
            <person name="Grau M.F."/>
            <person name="Murata R.M."/>
            <person name="Torok T."/>
            <person name="Venkateswaran K."/>
            <person name="Stajich J.E."/>
            <person name="Wang C.C.C."/>
        </authorList>
    </citation>
    <scope>NUCLEOTIDE SEQUENCE [LARGE SCALE GENOMIC DNA]</scope>
    <source>
        <strain evidence="1 2">IMV 1140</strain>
    </source>
</reference>
<dbReference type="EMBL" id="JAOPJF010000115">
    <property type="protein sequence ID" value="KAK1139166.1"/>
    <property type="molecule type" value="Genomic_DNA"/>
</dbReference>
<sequence>MSITFINPFCGRLDSEEDPEEYLDDINYALSKKGDEREVSDRDRCVLFRQNLRDNARTWYSYLLPQEKNDWNVLQRLFRTRYGIDDIDKRFRQQIAIRQILLLRQDPDESMDQYLQRAAALEARVLRTEAWPTMGTCVARGLHGDDTRRWVLRELAIGEIFTFKRALEVIISMYGNLGDA</sequence>
<evidence type="ECO:0000313" key="1">
    <source>
        <dbReference type="EMBL" id="KAK1139166.1"/>
    </source>
</evidence>
<comment type="caution">
    <text evidence="1">The sequence shown here is derived from an EMBL/GenBank/DDBJ whole genome shotgun (WGS) entry which is preliminary data.</text>
</comment>
<name>A0ACC3ANK4_9EURO</name>
<gene>
    <name evidence="1" type="ORF">N8T08_001222</name>
</gene>
<keyword evidence="2" id="KW-1185">Reference proteome</keyword>
<evidence type="ECO:0000313" key="2">
    <source>
        <dbReference type="Proteomes" id="UP001177260"/>
    </source>
</evidence>
<proteinExistence type="predicted"/>